<evidence type="ECO:0000313" key="2">
    <source>
        <dbReference type="Proteomes" id="UP000320338"/>
    </source>
</evidence>
<dbReference type="Proteomes" id="UP000320338">
    <property type="component" value="Unassembled WGS sequence"/>
</dbReference>
<reference evidence="1 2" key="1">
    <citation type="submission" date="2019-06" db="EMBL/GenBank/DDBJ databases">
        <title>Whole genome shotgun sequence of Pseudonocardia hydrocarbonoxydans NBRC 14498.</title>
        <authorList>
            <person name="Hosoyama A."/>
            <person name="Uohara A."/>
            <person name="Ohji S."/>
            <person name="Ichikawa N."/>
        </authorList>
    </citation>
    <scope>NUCLEOTIDE SEQUENCE [LARGE SCALE GENOMIC DNA]</scope>
    <source>
        <strain evidence="1 2">NBRC 14498</strain>
    </source>
</reference>
<organism evidence="1 2">
    <name type="scientific">Pseudonocardia hydrocarbonoxydans</name>
    <dbReference type="NCBI Taxonomy" id="76726"/>
    <lineage>
        <taxon>Bacteria</taxon>
        <taxon>Bacillati</taxon>
        <taxon>Actinomycetota</taxon>
        <taxon>Actinomycetes</taxon>
        <taxon>Pseudonocardiales</taxon>
        <taxon>Pseudonocardiaceae</taxon>
        <taxon>Pseudonocardia</taxon>
    </lineage>
</organism>
<dbReference type="RefSeq" id="WP_141282223.1">
    <property type="nucleotide sequence ID" value="NZ_BAAARZ010000052.1"/>
</dbReference>
<keyword evidence="2" id="KW-1185">Reference proteome</keyword>
<name>A0A4Y3WVI2_9PSEU</name>
<dbReference type="OrthoDB" id="3698235at2"/>
<gene>
    <name evidence="1" type="ORF">PHY01_48710</name>
</gene>
<accession>A0A4Y3WVI2</accession>
<comment type="caution">
    <text evidence="1">The sequence shown here is derived from an EMBL/GenBank/DDBJ whole genome shotgun (WGS) entry which is preliminary data.</text>
</comment>
<proteinExistence type="predicted"/>
<dbReference type="AlphaFoldDB" id="A0A4Y3WVI2"/>
<dbReference type="EMBL" id="BJNG01000049">
    <property type="protein sequence ID" value="GEC22588.1"/>
    <property type="molecule type" value="Genomic_DNA"/>
</dbReference>
<evidence type="ECO:0000313" key="1">
    <source>
        <dbReference type="EMBL" id="GEC22588.1"/>
    </source>
</evidence>
<sequence length="72" mass="7659">MPVHLERHGGVDRVAGLLGAEFAGVLPPTVVRHEVGVAQRELSGQVPAGAFEELMHRLAAQRLRQRCGGGPL</sequence>
<protein>
    <submittedName>
        <fullName evidence="1">Uncharacterized protein</fullName>
    </submittedName>
</protein>